<protein>
    <submittedName>
        <fullName evidence="1">Uncharacterized protein</fullName>
    </submittedName>
</protein>
<evidence type="ECO:0000313" key="2">
    <source>
        <dbReference type="Proteomes" id="UP000886885"/>
    </source>
</evidence>
<keyword evidence="2" id="KW-1185">Reference proteome</keyword>
<accession>A0A8X7ZC28</accession>
<name>A0A8X7ZC28_POPTO</name>
<proteinExistence type="predicted"/>
<gene>
    <name evidence="1" type="ORF">POTOM_032263</name>
</gene>
<dbReference type="EMBL" id="JAAWWB010000016">
    <property type="protein sequence ID" value="KAG6764777.1"/>
    <property type="molecule type" value="Genomic_DNA"/>
</dbReference>
<sequence>MNFLLRPTTRHVTVKEQVSVSVDVDESPAAVATLEGLIAEDGDMAAAIGGGNASVVATKNESSLVLENHSGVSQEEGWIIIPYVVLGFDSSNGYLECVFLDHHALDHRRTSLLLKL</sequence>
<reference evidence="1" key="1">
    <citation type="journal article" date="2020" name="bioRxiv">
        <title>Hybrid origin of Populus tomentosa Carr. identified through genome sequencing and phylogenomic analysis.</title>
        <authorList>
            <person name="An X."/>
            <person name="Gao K."/>
            <person name="Chen Z."/>
            <person name="Li J."/>
            <person name="Yang X."/>
            <person name="Yang X."/>
            <person name="Zhou J."/>
            <person name="Guo T."/>
            <person name="Zhao T."/>
            <person name="Huang S."/>
            <person name="Miao D."/>
            <person name="Khan W.U."/>
            <person name="Rao P."/>
            <person name="Ye M."/>
            <person name="Lei B."/>
            <person name="Liao W."/>
            <person name="Wang J."/>
            <person name="Ji L."/>
            <person name="Li Y."/>
            <person name="Guo B."/>
            <person name="Mustafa N.S."/>
            <person name="Li S."/>
            <person name="Yun Q."/>
            <person name="Keller S.R."/>
            <person name="Mao J."/>
            <person name="Zhang R."/>
            <person name="Strauss S.H."/>
        </authorList>
    </citation>
    <scope>NUCLEOTIDE SEQUENCE</scope>
    <source>
        <strain evidence="1">GM15</strain>
        <tissue evidence="1">Leaf</tissue>
    </source>
</reference>
<comment type="caution">
    <text evidence="1">The sequence shown here is derived from an EMBL/GenBank/DDBJ whole genome shotgun (WGS) entry which is preliminary data.</text>
</comment>
<organism evidence="1 2">
    <name type="scientific">Populus tomentosa</name>
    <name type="common">Chinese white poplar</name>
    <dbReference type="NCBI Taxonomy" id="118781"/>
    <lineage>
        <taxon>Eukaryota</taxon>
        <taxon>Viridiplantae</taxon>
        <taxon>Streptophyta</taxon>
        <taxon>Embryophyta</taxon>
        <taxon>Tracheophyta</taxon>
        <taxon>Spermatophyta</taxon>
        <taxon>Magnoliopsida</taxon>
        <taxon>eudicotyledons</taxon>
        <taxon>Gunneridae</taxon>
        <taxon>Pentapetalae</taxon>
        <taxon>rosids</taxon>
        <taxon>fabids</taxon>
        <taxon>Malpighiales</taxon>
        <taxon>Salicaceae</taxon>
        <taxon>Saliceae</taxon>
        <taxon>Populus</taxon>
    </lineage>
</organism>
<dbReference type="Proteomes" id="UP000886885">
    <property type="component" value="Chromosome 8D"/>
</dbReference>
<dbReference type="AlphaFoldDB" id="A0A8X7ZC28"/>
<evidence type="ECO:0000313" key="1">
    <source>
        <dbReference type="EMBL" id="KAG6764777.1"/>
    </source>
</evidence>